<name>A0AAV1VXB4_LUPLU</name>
<proteinExistence type="predicted"/>
<dbReference type="Proteomes" id="UP001497480">
    <property type="component" value="Unassembled WGS sequence"/>
</dbReference>
<keyword evidence="2" id="KW-1185">Reference proteome</keyword>
<evidence type="ECO:0000313" key="1">
    <source>
        <dbReference type="EMBL" id="CAL0301699.1"/>
    </source>
</evidence>
<dbReference type="AlphaFoldDB" id="A0AAV1VXB4"/>
<comment type="caution">
    <text evidence="1">The sequence shown here is derived from an EMBL/GenBank/DDBJ whole genome shotgun (WGS) entry which is preliminary data.</text>
</comment>
<accession>A0AAV1VXB4</accession>
<sequence length="104" mass="11514">MLKVKEWLQNIDGEDVPLHHQDESAKDRDVPSSVALPIIQPALGRLQSILGRAKISKENPLGIKALRRTPATSTLTQRKAAMKNCGSRTDIGSTISIFHKYLEL</sequence>
<organism evidence="1 2">
    <name type="scientific">Lupinus luteus</name>
    <name type="common">European yellow lupine</name>
    <dbReference type="NCBI Taxonomy" id="3873"/>
    <lineage>
        <taxon>Eukaryota</taxon>
        <taxon>Viridiplantae</taxon>
        <taxon>Streptophyta</taxon>
        <taxon>Embryophyta</taxon>
        <taxon>Tracheophyta</taxon>
        <taxon>Spermatophyta</taxon>
        <taxon>Magnoliopsida</taxon>
        <taxon>eudicotyledons</taxon>
        <taxon>Gunneridae</taxon>
        <taxon>Pentapetalae</taxon>
        <taxon>rosids</taxon>
        <taxon>fabids</taxon>
        <taxon>Fabales</taxon>
        <taxon>Fabaceae</taxon>
        <taxon>Papilionoideae</taxon>
        <taxon>50 kb inversion clade</taxon>
        <taxon>genistoids sensu lato</taxon>
        <taxon>core genistoids</taxon>
        <taxon>Genisteae</taxon>
        <taxon>Lupinus</taxon>
    </lineage>
</organism>
<dbReference type="EMBL" id="CAXHTB010000002">
    <property type="protein sequence ID" value="CAL0301699.1"/>
    <property type="molecule type" value="Genomic_DNA"/>
</dbReference>
<evidence type="ECO:0000313" key="2">
    <source>
        <dbReference type="Proteomes" id="UP001497480"/>
    </source>
</evidence>
<gene>
    <name evidence="1" type="ORF">LLUT_LOCUS2759</name>
</gene>
<protein>
    <submittedName>
        <fullName evidence="1">Uncharacterized protein</fullName>
    </submittedName>
</protein>
<reference evidence="1 2" key="1">
    <citation type="submission" date="2024-03" db="EMBL/GenBank/DDBJ databases">
        <authorList>
            <person name="Martinez-Hernandez J."/>
        </authorList>
    </citation>
    <scope>NUCLEOTIDE SEQUENCE [LARGE SCALE GENOMIC DNA]</scope>
</reference>